<evidence type="ECO:0000256" key="1">
    <source>
        <dbReference type="SAM" id="SignalP"/>
    </source>
</evidence>
<organism evidence="2 3">
    <name type="scientific">Pholiota conissans</name>
    <dbReference type="NCBI Taxonomy" id="109636"/>
    <lineage>
        <taxon>Eukaryota</taxon>
        <taxon>Fungi</taxon>
        <taxon>Dikarya</taxon>
        <taxon>Basidiomycota</taxon>
        <taxon>Agaricomycotina</taxon>
        <taxon>Agaricomycetes</taxon>
        <taxon>Agaricomycetidae</taxon>
        <taxon>Agaricales</taxon>
        <taxon>Agaricineae</taxon>
        <taxon>Strophariaceae</taxon>
        <taxon>Pholiota</taxon>
    </lineage>
</organism>
<accession>A0A9P5ZAA7</accession>
<proteinExistence type="predicted"/>
<name>A0A9P5ZAA7_9AGAR</name>
<comment type="caution">
    <text evidence="2">The sequence shown here is derived from an EMBL/GenBank/DDBJ whole genome shotgun (WGS) entry which is preliminary data.</text>
</comment>
<keyword evidence="3" id="KW-1185">Reference proteome</keyword>
<feature type="signal peptide" evidence="1">
    <location>
        <begin position="1"/>
        <end position="28"/>
    </location>
</feature>
<keyword evidence="1" id="KW-0732">Signal</keyword>
<dbReference type="AlphaFoldDB" id="A0A9P5ZAA7"/>
<gene>
    <name evidence="2" type="ORF">BDN70DRAFT_126000</name>
</gene>
<dbReference type="EMBL" id="MU155143">
    <property type="protein sequence ID" value="KAF9484497.1"/>
    <property type="molecule type" value="Genomic_DNA"/>
</dbReference>
<evidence type="ECO:0000313" key="2">
    <source>
        <dbReference type="EMBL" id="KAF9484497.1"/>
    </source>
</evidence>
<sequence length="127" mass="14202">MLLRSSSSPLYALLFLLAIVMLYSSCQPKRLDATYPSTTGASHCFSDRPCNSSASDIVIKPKPTSDTSAYVQQDNASNRILFVYQSCLHYNLLAYLYRNLSCILLPICHAQHLIYSLKKSVAMLLTM</sequence>
<dbReference type="Proteomes" id="UP000807469">
    <property type="component" value="Unassembled WGS sequence"/>
</dbReference>
<evidence type="ECO:0000313" key="3">
    <source>
        <dbReference type="Proteomes" id="UP000807469"/>
    </source>
</evidence>
<feature type="chain" id="PRO_5040249583" evidence="1">
    <location>
        <begin position="29"/>
        <end position="127"/>
    </location>
</feature>
<protein>
    <submittedName>
        <fullName evidence="2">Uncharacterized protein</fullName>
    </submittedName>
</protein>
<reference evidence="2" key="1">
    <citation type="submission" date="2020-11" db="EMBL/GenBank/DDBJ databases">
        <authorList>
            <consortium name="DOE Joint Genome Institute"/>
            <person name="Ahrendt S."/>
            <person name="Riley R."/>
            <person name="Andreopoulos W."/>
            <person name="Labutti K."/>
            <person name="Pangilinan J."/>
            <person name="Ruiz-Duenas F.J."/>
            <person name="Barrasa J.M."/>
            <person name="Sanchez-Garcia M."/>
            <person name="Camarero S."/>
            <person name="Miyauchi S."/>
            <person name="Serrano A."/>
            <person name="Linde D."/>
            <person name="Babiker R."/>
            <person name="Drula E."/>
            <person name="Ayuso-Fernandez I."/>
            <person name="Pacheco R."/>
            <person name="Padilla G."/>
            <person name="Ferreira P."/>
            <person name="Barriuso J."/>
            <person name="Kellner H."/>
            <person name="Castanera R."/>
            <person name="Alfaro M."/>
            <person name="Ramirez L."/>
            <person name="Pisabarro A.G."/>
            <person name="Kuo A."/>
            <person name="Tritt A."/>
            <person name="Lipzen A."/>
            <person name="He G."/>
            <person name="Yan M."/>
            <person name="Ng V."/>
            <person name="Cullen D."/>
            <person name="Martin F."/>
            <person name="Rosso M.-N."/>
            <person name="Henrissat B."/>
            <person name="Hibbett D."/>
            <person name="Martinez A.T."/>
            <person name="Grigoriev I.V."/>
        </authorList>
    </citation>
    <scope>NUCLEOTIDE SEQUENCE</scope>
    <source>
        <strain evidence="2">CIRM-BRFM 674</strain>
    </source>
</reference>